<feature type="compositionally biased region" description="Polar residues" evidence="4">
    <location>
        <begin position="7"/>
        <end position="23"/>
    </location>
</feature>
<dbReference type="PANTHER" id="PTHR48033">
    <property type="entry name" value="RNA-BINDING (RRM/RBD/RNP MOTIFS) FAMILY PROTEIN"/>
    <property type="match status" value="1"/>
</dbReference>
<comment type="subcellular location">
    <subcellularLocation>
        <location evidence="1">Nucleus</location>
    </subcellularLocation>
</comment>
<feature type="region of interest" description="Disordered" evidence="4">
    <location>
        <begin position="1"/>
        <end position="23"/>
    </location>
</feature>
<reference evidence="6" key="1">
    <citation type="submission" date="2020-01" db="EMBL/GenBank/DDBJ databases">
        <title>Genome sequence of Kobresia littledalei, the first chromosome-level genome in the family Cyperaceae.</title>
        <authorList>
            <person name="Qu G."/>
        </authorList>
    </citation>
    <scope>NUCLEOTIDE SEQUENCE</scope>
    <source>
        <strain evidence="6">C.B.Clarke</strain>
        <tissue evidence="6">Leaf</tissue>
    </source>
</reference>
<dbReference type="AlphaFoldDB" id="A0A833VCK9"/>
<name>A0A833VCK9_9POAL</name>
<dbReference type="InterPro" id="IPR035979">
    <property type="entry name" value="RBD_domain_sf"/>
</dbReference>
<dbReference type="PANTHER" id="PTHR48033:SF10">
    <property type="entry name" value="RNA-BINDING PROTEIN SQUID"/>
    <property type="match status" value="1"/>
</dbReference>
<dbReference type="Pfam" id="PF00076">
    <property type="entry name" value="RRM_1"/>
    <property type="match status" value="1"/>
</dbReference>
<organism evidence="6 7">
    <name type="scientific">Carex littledalei</name>
    <dbReference type="NCBI Taxonomy" id="544730"/>
    <lineage>
        <taxon>Eukaryota</taxon>
        <taxon>Viridiplantae</taxon>
        <taxon>Streptophyta</taxon>
        <taxon>Embryophyta</taxon>
        <taxon>Tracheophyta</taxon>
        <taxon>Spermatophyta</taxon>
        <taxon>Magnoliopsida</taxon>
        <taxon>Liliopsida</taxon>
        <taxon>Poales</taxon>
        <taxon>Cyperaceae</taxon>
        <taxon>Cyperoideae</taxon>
        <taxon>Cariceae</taxon>
        <taxon>Carex</taxon>
        <taxon>Carex subgen. Euthyceras</taxon>
    </lineage>
</organism>
<evidence type="ECO:0000256" key="2">
    <source>
        <dbReference type="ARBA" id="ARBA00023242"/>
    </source>
</evidence>
<gene>
    <name evidence="6" type="ORF">FCM35_KLT21931</name>
</gene>
<dbReference type="GO" id="GO:0003723">
    <property type="term" value="F:RNA binding"/>
    <property type="evidence" value="ECO:0007669"/>
    <property type="project" value="UniProtKB-UniRule"/>
</dbReference>
<dbReference type="GO" id="GO:0010468">
    <property type="term" value="P:regulation of gene expression"/>
    <property type="evidence" value="ECO:0007669"/>
    <property type="project" value="TreeGrafter"/>
</dbReference>
<dbReference type="PROSITE" id="PS50102">
    <property type="entry name" value="RRM"/>
    <property type="match status" value="1"/>
</dbReference>
<evidence type="ECO:0000256" key="4">
    <source>
        <dbReference type="SAM" id="MobiDB-lite"/>
    </source>
</evidence>
<evidence type="ECO:0000256" key="1">
    <source>
        <dbReference type="ARBA" id="ARBA00004123"/>
    </source>
</evidence>
<accession>A0A833VCK9</accession>
<dbReference type="Gene3D" id="3.30.70.330">
    <property type="match status" value="1"/>
</dbReference>
<proteinExistence type="predicted"/>
<comment type="caution">
    <text evidence="6">The sequence shown here is derived from an EMBL/GenBank/DDBJ whole genome shotgun (WGS) entry which is preliminary data.</text>
</comment>
<keyword evidence="3" id="KW-0694">RNA-binding</keyword>
<dbReference type="InterPro" id="IPR000504">
    <property type="entry name" value="RRM_dom"/>
</dbReference>
<evidence type="ECO:0000259" key="5">
    <source>
        <dbReference type="PROSITE" id="PS50102"/>
    </source>
</evidence>
<keyword evidence="7" id="KW-1185">Reference proteome</keyword>
<dbReference type="SMART" id="SM00360">
    <property type="entry name" value="RRM"/>
    <property type="match status" value="1"/>
</dbReference>
<dbReference type="SUPFAM" id="SSF54928">
    <property type="entry name" value="RNA-binding domain, RBD"/>
    <property type="match status" value="1"/>
</dbReference>
<evidence type="ECO:0000256" key="3">
    <source>
        <dbReference type="PROSITE-ProRule" id="PRU00176"/>
    </source>
</evidence>
<evidence type="ECO:0000313" key="7">
    <source>
        <dbReference type="Proteomes" id="UP000623129"/>
    </source>
</evidence>
<dbReference type="InterPro" id="IPR012677">
    <property type="entry name" value="Nucleotide-bd_a/b_plait_sf"/>
</dbReference>
<evidence type="ECO:0000313" key="6">
    <source>
        <dbReference type="EMBL" id="KAF3319799.1"/>
    </source>
</evidence>
<keyword evidence="2" id="KW-0539">Nucleus</keyword>
<protein>
    <submittedName>
        <fullName evidence="6">Nuclear polyadenylated RNA-binding protein 4</fullName>
    </submittedName>
</protein>
<dbReference type="GO" id="GO:0005654">
    <property type="term" value="C:nucleoplasm"/>
    <property type="evidence" value="ECO:0007669"/>
    <property type="project" value="TreeGrafter"/>
</dbReference>
<dbReference type="GO" id="GO:0000785">
    <property type="term" value="C:chromatin"/>
    <property type="evidence" value="ECO:0007669"/>
    <property type="project" value="TreeGrafter"/>
</dbReference>
<dbReference type="Proteomes" id="UP000623129">
    <property type="component" value="Unassembled WGS sequence"/>
</dbReference>
<dbReference type="EMBL" id="SWLB01000204">
    <property type="protein sequence ID" value="KAF3319799.1"/>
    <property type="molecule type" value="Genomic_DNA"/>
</dbReference>
<feature type="domain" description="RRM" evidence="5">
    <location>
        <begin position="38"/>
        <end position="87"/>
    </location>
</feature>
<dbReference type="OrthoDB" id="439808at2759"/>
<sequence>MKEAALETTNGQNESISEQKAIQSNPSIKLDDIEDNAKKVFVGGIPYYSTEDDIKSFFEGCGTVTGVDCMKFPETGKFRGIAILTFKGRILLEDSALQSFGIVCAIVA</sequence>